<evidence type="ECO:0000313" key="2">
    <source>
        <dbReference type="EMBL" id="MFD1873319.1"/>
    </source>
</evidence>
<dbReference type="EMBL" id="JBHUFD010000005">
    <property type="protein sequence ID" value="MFD1873319.1"/>
    <property type="molecule type" value="Genomic_DNA"/>
</dbReference>
<comment type="caution">
    <text evidence="2">The sequence shown here is derived from an EMBL/GenBank/DDBJ whole genome shotgun (WGS) entry which is preliminary data.</text>
</comment>
<dbReference type="Proteomes" id="UP001597197">
    <property type="component" value="Unassembled WGS sequence"/>
</dbReference>
<name>A0ABW4QUV8_9BACT</name>
<feature type="transmembrane region" description="Helical" evidence="1">
    <location>
        <begin position="51"/>
        <end position="70"/>
    </location>
</feature>
<keyword evidence="1" id="KW-0472">Membrane</keyword>
<dbReference type="RefSeq" id="WP_382314060.1">
    <property type="nucleotide sequence ID" value="NZ_JBHUFD010000005.1"/>
</dbReference>
<proteinExistence type="predicted"/>
<sequence length="178" mass="20520">MLKNIWKDPVWSKVISAAFLWLITLGYAYVKSITDSISIKQAVSQLSEPRVSVLQILLGITVILFLYFVIREIGKPIESNGKASIYNDKQTILMRLNKVEYPNEGVLFRWQVFFDFNGNPFIDELDAYCTKHGSTPLRFIDNSCSVRDCSNSQRQVDFNATKNQLESELIDKWEKLNN</sequence>
<keyword evidence="1" id="KW-1133">Transmembrane helix</keyword>
<accession>A0ABW4QUV8</accession>
<evidence type="ECO:0000256" key="1">
    <source>
        <dbReference type="SAM" id="Phobius"/>
    </source>
</evidence>
<feature type="transmembrane region" description="Helical" evidence="1">
    <location>
        <begin position="12"/>
        <end position="30"/>
    </location>
</feature>
<keyword evidence="1" id="KW-0812">Transmembrane</keyword>
<evidence type="ECO:0000313" key="3">
    <source>
        <dbReference type="Proteomes" id="UP001597197"/>
    </source>
</evidence>
<protein>
    <submittedName>
        <fullName evidence="2">Uncharacterized protein</fullName>
    </submittedName>
</protein>
<keyword evidence="3" id="KW-1185">Reference proteome</keyword>
<reference evidence="3" key="1">
    <citation type="journal article" date="2019" name="Int. J. Syst. Evol. Microbiol.">
        <title>The Global Catalogue of Microorganisms (GCM) 10K type strain sequencing project: providing services to taxonomists for standard genome sequencing and annotation.</title>
        <authorList>
            <consortium name="The Broad Institute Genomics Platform"/>
            <consortium name="The Broad Institute Genome Sequencing Center for Infectious Disease"/>
            <person name="Wu L."/>
            <person name="Ma J."/>
        </authorList>
    </citation>
    <scope>NUCLEOTIDE SEQUENCE [LARGE SCALE GENOMIC DNA]</scope>
    <source>
        <strain evidence="3">CGMCC 1.15795</strain>
    </source>
</reference>
<organism evidence="2 3">
    <name type="scientific">Hymenobacter bucti</name>
    <dbReference type="NCBI Taxonomy" id="1844114"/>
    <lineage>
        <taxon>Bacteria</taxon>
        <taxon>Pseudomonadati</taxon>
        <taxon>Bacteroidota</taxon>
        <taxon>Cytophagia</taxon>
        <taxon>Cytophagales</taxon>
        <taxon>Hymenobacteraceae</taxon>
        <taxon>Hymenobacter</taxon>
    </lineage>
</organism>
<gene>
    <name evidence="2" type="ORF">ACFSDX_12825</name>
</gene>